<dbReference type="Proteomes" id="UP000566985">
    <property type="component" value="Unassembled WGS sequence"/>
</dbReference>
<dbReference type="EMBL" id="JABWPM010000025">
    <property type="protein sequence ID" value="NUY98381.1"/>
    <property type="molecule type" value="Genomic_DNA"/>
</dbReference>
<organism evidence="1 2">
    <name type="scientific">Pantoea brenneri</name>
    <dbReference type="NCBI Taxonomy" id="472694"/>
    <lineage>
        <taxon>Bacteria</taxon>
        <taxon>Pseudomonadati</taxon>
        <taxon>Pseudomonadota</taxon>
        <taxon>Gammaproteobacteria</taxon>
        <taxon>Enterobacterales</taxon>
        <taxon>Erwiniaceae</taxon>
        <taxon>Pantoea</taxon>
    </lineage>
</organism>
<reference evidence="1 2" key="1">
    <citation type="submission" date="2020-05" db="EMBL/GenBank/DDBJ databases">
        <title>Whole Genome Sequences of Enterobacteriales Associated with the International Space Station.</title>
        <authorList>
            <person name="Bharadwaj A."/>
            <person name="Daudu R."/>
            <person name="Singh N."/>
            <person name="Wood J."/>
            <person name="Debieu M."/>
            <person name="Mason C."/>
            <person name="Wang C."/>
            <person name="Venkateswaran K."/>
        </authorList>
    </citation>
    <scope>NUCLEOTIDE SEQUENCE [LARGE SCALE GENOMIC DNA]</scope>
    <source>
        <strain evidence="1 2">IF5SW-B1</strain>
    </source>
</reference>
<evidence type="ECO:0000313" key="2">
    <source>
        <dbReference type="Proteomes" id="UP000566985"/>
    </source>
</evidence>
<comment type="caution">
    <text evidence="1">The sequence shown here is derived from an EMBL/GenBank/DDBJ whole genome shotgun (WGS) entry which is preliminary data.</text>
</comment>
<protein>
    <submittedName>
        <fullName evidence="1">Uncharacterized protein</fullName>
    </submittedName>
</protein>
<gene>
    <name evidence="1" type="ORF">HU668_18150</name>
</gene>
<proteinExistence type="predicted"/>
<dbReference type="AlphaFoldDB" id="A0A7Y6NH46"/>
<dbReference type="RefSeq" id="WP_069729520.1">
    <property type="nucleotide sequence ID" value="NZ_JABWPE010000025.1"/>
</dbReference>
<dbReference type="GeneID" id="57346996"/>
<accession>A0A7Y6NH46</accession>
<name>A0A7Y6NH46_9GAMM</name>
<evidence type="ECO:0000313" key="1">
    <source>
        <dbReference type="EMBL" id="NUY98381.1"/>
    </source>
</evidence>
<sequence>MSAEAQKQYYLLLSHLIESTHHKPLTVQVMVARDTPNLTQLVLKQASQSAIRNAQDIMPGIDVTAVTLTGRIELGYMTAAEFDAAVDSVEPEAEAV</sequence>